<dbReference type="NCBIfam" id="TIGR00594">
    <property type="entry name" value="polc"/>
    <property type="match status" value="1"/>
</dbReference>
<evidence type="ECO:0000256" key="3">
    <source>
        <dbReference type="ARBA" id="ARBA00012417"/>
    </source>
</evidence>
<dbReference type="EMBL" id="MELK01000050">
    <property type="protein sequence ID" value="OFW55986.1"/>
    <property type="molecule type" value="Genomic_DNA"/>
</dbReference>
<comment type="subcellular location">
    <subcellularLocation>
        <location evidence="1">Cytoplasm</location>
    </subcellularLocation>
</comment>
<comment type="catalytic activity">
    <reaction evidence="9">
        <text>DNA(n) + a 2'-deoxyribonucleoside 5'-triphosphate = DNA(n+1) + diphosphate</text>
        <dbReference type="Rhea" id="RHEA:22508"/>
        <dbReference type="Rhea" id="RHEA-COMP:17339"/>
        <dbReference type="Rhea" id="RHEA-COMP:17340"/>
        <dbReference type="ChEBI" id="CHEBI:33019"/>
        <dbReference type="ChEBI" id="CHEBI:61560"/>
        <dbReference type="ChEBI" id="CHEBI:173112"/>
        <dbReference type="EC" id="2.7.7.7"/>
    </reaction>
</comment>
<dbReference type="Gene3D" id="3.20.20.140">
    <property type="entry name" value="Metal-dependent hydrolases"/>
    <property type="match status" value="1"/>
</dbReference>
<evidence type="ECO:0000313" key="12">
    <source>
        <dbReference type="Proteomes" id="UP000177876"/>
    </source>
</evidence>
<dbReference type="InterPro" id="IPR016195">
    <property type="entry name" value="Pol/histidinol_Pase-like"/>
</dbReference>
<dbReference type="Pfam" id="PF01336">
    <property type="entry name" value="tRNA_anti-codon"/>
    <property type="match status" value="1"/>
</dbReference>
<dbReference type="Pfam" id="PF14579">
    <property type="entry name" value="HHH_6"/>
    <property type="match status" value="1"/>
</dbReference>
<keyword evidence="5" id="KW-0808">Transferase</keyword>
<dbReference type="GO" id="GO:0006260">
    <property type="term" value="P:DNA replication"/>
    <property type="evidence" value="ECO:0007669"/>
    <property type="project" value="UniProtKB-KW"/>
</dbReference>
<evidence type="ECO:0000256" key="5">
    <source>
        <dbReference type="ARBA" id="ARBA00022679"/>
    </source>
</evidence>
<dbReference type="InterPro" id="IPR011708">
    <property type="entry name" value="DNA_pol3_alpha_NTPase_dom"/>
</dbReference>
<organism evidence="11 12">
    <name type="scientific">Candidatus Solincola sediminis</name>
    <dbReference type="NCBI Taxonomy" id="1797199"/>
    <lineage>
        <taxon>Bacteria</taxon>
        <taxon>Bacillati</taxon>
        <taxon>Actinomycetota</taxon>
        <taxon>Candidatus Geothermincolia</taxon>
        <taxon>Candidatus Geothermincolales</taxon>
        <taxon>Candidatus Geothermincolaceae</taxon>
        <taxon>Candidatus Solincola</taxon>
    </lineage>
</organism>
<sequence length="1146" mass="129645">MEDQLAVPFVHLHNHTEYSLLDGAARIPDLIGAAVESGFDALAITDHGVMYGVIPFYKEAVKRGIKPIIGVEAYITKGSRFDRRPAKEDPNHHLLLLAENEQGYRNMMKLVTMSYMDGYYYKPRIDKELLREHHGGIIAMSACLKGEISAFLLKDAYEEAADSAREYSSIFGDNHFYLELMDHGIPEQDKANRGLIELSRELGIGMAVSNDLHYVGKEDHLHHDVLLCIQTNSTVDQEDRLRFSSDQFYLKNYEEMKILFPEIPEALDNTVDIASRCNVEIEFGRYLLPRYQVPSGYDLDGYLEKLAWDGLGRLHETVTPELEERLRFELSVIKDMTFSGYFLIVWDFIKYAKEEGIVVGPGRGSAAGSLVAYCLGITTVDPMKYGLLFERFLNPSRRTMPDIDIDFCYKRRPEVIEYVSRKYGDDRVAQIATFSTMAARAAIRDAGRVYNLEYGKVDRLAKMVPEILNITLGKALETSPELRDAYENDELGGRIIDTALKLEGITRQDSIHAAGVVIADDQLSNYTPLQRRGAEEEIVTQYDMDAIQSIGLLKMDFLGLRTLTVISDTLENISRGRGVKVDIEGIPFDDGATFDLLQRGETIGVFQLESAGMRSLLQDLRPDCFEDLIAVLALYRPGPLRSGMVKDFVNRRHKRMPIEYIHPDLEPVLEQTSGIIVYQEQVMRLAVEMAGYTMAEADVLRGVVAKSKAEEMKEQREKFIEGAVARGYARKLAVKIFELVENFGYYGFNKSHSTAYALISYQTAYLKTHYPKEFMAANITSIGGNKDKLPVFVNECRKMNIRILPPDINESYKEFTPVEEGIRFGLSAVRNLGEAAADRLISLRRESGPYESLSDFCQRAGTGTMNKRTLESLIKSGAFDYLGYTRNHLLKIYDRVADIATEKQRLLEEGQHSLFEDEEEDPLAEAPMQEELEKDIMLAYEKEMLGIYVTDHPLMQVKEALARHVECEIADLPEQQDGSVKWIGGIVSKKTQRFTKKGDLMANLTLEDLTGRVEVTVFPALYLQYKEILEEDRVVCIKARIETGERDEEAAAVRVLALDASEPRLKSPEQCDLYIDLDGVRAERQTMDRLKAILERHPGETPVKLKLKMQDAVKVFRLPGQYKVNADGSLYAEVLSLLGDGCIVLE</sequence>
<dbReference type="Proteomes" id="UP000177876">
    <property type="component" value="Unassembled WGS sequence"/>
</dbReference>
<dbReference type="EC" id="2.7.7.7" evidence="3"/>
<gene>
    <name evidence="11" type="ORF">A2Y75_04530</name>
</gene>
<dbReference type="CDD" id="cd12113">
    <property type="entry name" value="PHP_PolIIIA_DnaE3"/>
    <property type="match status" value="1"/>
</dbReference>
<evidence type="ECO:0000256" key="7">
    <source>
        <dbReference type="ARBA" id="ARBA00022705"/>
    </source>
</evidence>
<evidence type="ECO:0000256" key="1">
    <source>
        <dbReference type="ARBA" id="ARBA00004496"/>
    </source>
</evidence>
<proteinExistence type="inferred from homology"/>
<dbReference type="Pfam" id="PF17657">
    <property type="entry name" value="DNA_pol3_finger"/>
    <property type="match status" value="1"/>
</dbReference>
<dbReference type="InterPro" id="IPR040982">
    <property type="entry name" value="DNA_pol3_finger"/>
</dbReference>
<dbReference type="NCBIfam" id="NF005298">
    <property type="entry name" value="PRK06826.1"/>
    <property type="match status" value="1"/>
</dbReference>
<dbReference type="InterPro" id="IPR003141">
    <property type="entry name" value="Pol/His_phosphatase_N"/>
</dbReference>
<dbReference type="CDD" id="cd04485">
    <property type="entry name" value="DnaE_OBF"/>
    <property type="match status" value="1"/>
</dbReference>
<dbReference type="GO" id="GO:0005737">
    <property type="term" value="C:cytoplasm"/>
    <property type="evidence" value="ECO:0007669"/>
    <property type="project" value="UniProtKB-SubCell"/>
</dbReference>
<name>A0A1F2WGR3_9ACTN</name>
<dbReference type="GO" id="GO:0003676">
    <property type="term" value="F:nucleic acid binding"/>
    <property type="evidence" value="ECO:0007669"/>
    <property type="project" value="InterPro"/>
</dbReference>
<dbReference type="GO" id="GO:0008408">
    <property type="term" value="F:3'-5' exonuclease activity"/>
    <property type="evidence" value="ECO:0007669"/>
    <property type="project" value="InterPro"/>
</dbReference>
<evidence type="ECO:0000256" key="4">
    <source>
        <dbReference type="ARBA" id="ARBA00019114"/>
    </source>
</evidence>
<evidence type="ECO:0000256" key="6">
    <source>
        <dbReference type="ARBA" id="ARBA00022695"/>
    </source>
</evidence>
<keyword evidence="8" id="KW-0239">DNA-directed DNA polymerase</keyword>
<dbReference type="STRING" id="1797197.A2Y75_04530"/>
<dbReference type="PANTHER" id="PTHR32294:SF0">
    <property type="entry name" value="DNA POLYMERASE III SUBUNIT ALPHA"/>
    <property type="match status" value="1"/>
</dbReference>
<keyword evidence="7" id="KW-0235">DNA replication</keyword>
<dbReference type="AlphaFoldDB" id="A0A1F2WGR3"/>
<dbReference type="InterPro" id="IPR041931">
    <property type="entry name" value="DNA_pol3_alpha_thumb_dom"/>
</dbReference>
<accession>A0A1F2WGR3</accession>
<dbReference type="Pfam" id="PF07733">
    <property type="entry name" value="DNA_pol3_alpha"/>
    <property type="match status" value="1"/>
</dbReference>
<dbReference type="NCBIfam" id="NF004226">
    <property type="entry name" value="PRK05673.1"/>
    <property type="match status" value="1"/>
</dbReference>
<dbReference type="GO" id="GO:0003887">
    <property type="term" value="F:DNA-directed DNA polymerase activity"/>
    <property type="evidence" value="ECO:0007669"/>
    <property type="project" value="UniProtKB-KW"/>
</dbReference>
<protein>
    <recommendedName>
        <fullName evidence="4">DNA polymerase III subunit alpha</fullName>
        <ecNumber evidence="3">2.7.7.7</ecNumber>
    </recommendedName>
</protein>
<dbReference type="SMART" id="SM00481">
    <property type="entry name" value="POLIIIAc"/>
    <property type="match status" value="1"/>
</dbReference>
<dbReference type="InterPro" id="IPR029460">
    <property type="entry name" value="DNAPol_HHH"/>
</dbReference>
<evidence type="ECO:0000259" key="10">
    <source>
        <dbReference type="SMART" id="SM00481"/>
    </source>
</evidence>
<evidence type="ECO:0000256" key="8">
    <source>
        <dbReference type="ARBA" id="ARBA00022932"/>
    </source>
</evidence>
<comment type="similarity">
    <text evidence="2">Belongs to the DNA polymerase type-C family. DnaE subfamily.</text>
</comment>
<evidence type="ECO:0000256" key="9">
    <source>
        <dbReference type="ARBA" id="ARBA00049244"/>
    </source>
</evidence>
<dbReference type="InterPro" id="IPR004013">
    <property type="entry name" value="PHP_dom"/>
</dbReference>
<evidence type="ECO:0000313" key="11">
    <source>
        <dbReference type="EMBL" id="OFW55986.1"/>
    </source>
</evidence>
<feature type="domain" description="Polymerase/histidinol phosphatase N-terminal" evidence="10">
    <location>
        <begin position="10"/>
        <end position="77"/>
    </location>
</feature>
<dbReference type="InterPro" id="IPR004805">
    <property type="entry name" value="DnaE2/DnaE/PolC"/>
</dbReference>
<comment type="caution">
    <text evidence="11">The sequence shown here is derived from an EMBL/GenBank/DDBJ whole genome shotgun (WGS) entry which is preliminary data.</text>
</comment>
<dbReference type="PANTHER" id="PTHR32294">
    <property type="entry name" value="DNA POLYMERASE III SUBUNIT ALPHA"/>
    <property type="match status" value="1"/>
</dbReference>
<reference evidence="11 12" key="1">
    <citation type="journal article" date="2016" name="Nat. Commun.">
        <title>Thousands of microbial genomes shed light on interconnected biogeochemical processes in an aquifer system.</title>
        <authorList>
            <person name="Anantharaman K."/>
            <person name="Brown C.T."/>
            <person name="Hug L.A."/>
            <person name="Sharon I."/>
            <person name="Castelle C.J."/>
            <person name="Probst A.J."/>
            <person name="Thomas B.C."/>
            <person name="Singh A."/>
            <person name="Wilkins M.J."/>
            <person name="Karaoz U."/>
            <person name="Brodie E.L."/>
            <person name="Williams K.H."/>
            <person name="Hubbard S.S."/>
            <person name="Banfield J.F."/>
        </authorList>
    </citation>
    <scope>NUCLEOTIDE SEQUENCE [LARGE SCALE GENOMIC DNA]</scope>
</reference>
<keyword evidence="6" id="KW-0548">Nucleotidyltransferase</keyword>
<dbReference type="Gene3D" id="1.10.150.870">
    <property type="match status" value="1"/>
</dbReference>
<dbReference type="InterPro" id="IPR004365">
    <property type="entry name" value="NA-bd_OB_tRNA"/>
</dbReference>
<evidence type="ECO:0000256" key="2">
    <source>
        <dbReference type="ARBA" id="ARBA00009496"/>
    </source>
</evidence>
<dbReference type="SUPFAM" id="SSF89550">
    <property type="entry name" value="PHP domain-like"/>
    <property type="match status" value="1"/>
</dbReference>
<dbReference type="Gene3D" id="1.10.10.1600">
    <property type="entry name" value="Bacterial DNA polymerase III alpha subunit, thumb domain"/>
    <property type="match status" value="1"/>
</dbReference>
<dbReference type="Pfam" id="PF02811">
    <property type="entry name" value="PHP"/>
    <property type="match status" value="1"/>
</dbReference>